<keyword evidence="4" id="KW-1185">Reference proteome</keyword>
<organism evidence="3 4">
    <name type="scientific">Peptacetobacter hominis</name>
    <dbReference type="NCBI Taxonomy" id="2743610"/>
    <lineage>
        <taxon>Bacteria</taxon>
        <taxon>Bacillati</taxon>
        <taxon>Bacillota</taxon>
        <taxon>Clostridia</taxon>
        <taxon>Peptostreptococcales</taxon>
        <taxon>Peptostreptococcaceae</taxon>
        <taxon>Peptacetobacter</taxon>
    </lineage>
</organism>
<dbReference type="Pfam" id="PF17955">
    <property type="entry name" value="Cas6b_N"/>
    <property type="match status" value="1"/>
</dbReference>
<accession>A0A544QYL8</accession>
<evidence type="ECO:0000259" key="1">
    <source>
        <dbReference type="Pfam" id="PF17262"/>
    </source>
</evidence>
<dbReference type="AlphaFoldDB" id="A0A544QYL8"/>
<reference evidence="3 4" key="1">
    <citation type="submission" date="2019-02" db="EMBL/GenBank/DDBJ databases">
        <title>Peptostreptococcaceae bacterium ZHW00191 nov., a new bacterium isolated from the human gut.</title>
        <authorList>
            <person name="Zhou H.-W."/>
            <person name="Chen X.-J."/>
        </authorList>
    </citation>
    <scope>NUCLEOTIDE SEQUENCE [LARGE SCALE GENOMIC DNA]</scope>
    <source>
        <strain evidence="3 4">ZHW00191</strain>
    </source>
</reference>
<sequence length="221" mass="25727">MKKIDIIRVRYNDVKIENSDGPKLRGFFGRKFMRVDYFHNHSKEGILYRYPLVQYKVLEGTPVVVLLSKGCEIASRYNAVDKIIIDENEFISENIEVSIKKENFGVIDNRIKYRFITPWIGLNQKNIIQYSKTSSLEERKYILEKVINGNLLSLSKGMDYRVEERIESNIDISTIDEKKVYFKGKKLIGHTFEFDVNFDIPEFIGIGKACSRGFGSVEKCK</sequence>
<dbReference type="OrthoDB" id="656505at2"/>
<dbReference type="InterPro" id="IPR020209">
    <property type="entry name" value="Cas6b_C"/>
</dbReference>
<dbReference type="InterPro" id="IPR041528">
    <property type="entry name" value="Cas6b_N"/>
</dbReference>
<proteinExistence type="predicted"/>
<evidence type="ECO:0000313" key="3">
    <source>
        <dbReference type="EMBL" id="TQQ85806.1"/>
    </source>
</evidence>
<evidence type="ECO:0000313" key="4">
    <source>
        <dbReference type="Proteomes" id="UP000317863"/>
    </source>
</evidence>
<gene>
    <name evidence="3" type="ORF">EXD82_00910</name>
</gene>
<dbReference type="RefSeq" id="WP_142535031.1">
    <property type="nucleotide sequence ID" value="NZ_SGJB01000001.1"/>
</dbReference>
<name>A0A544QYL8_9FIRM</name>
<feature type="domain" description="Cas6b N-terminal" evidence="2">
    <location>
        <begin position="3"/>
        <end position="101"/>
    </location>
</feature>
<evidence type="ECO:0000259" key="2">
    <source>
        <dbReference type="Pfam" id="PF17955"/>
    </source>
</evidence>
<dbReference type="Pfam" id="PF17262">
    <property type="entry name" value="Cas6b_C"/>
    <property type="match status" value="1"/>
</dbReference>
<comment type="caution">
    <text evidence="3">The sequence shown here is derived from an EMBL/GenBank/DDBJ whole genome shotgun (WGS) entry which is preliminary data.</text>
</comment>
<feature type="domain" description="Cas6b C-terminal" evidence="1">
    <location>
        <begin position="107"/>
        <end position="219"/>
    </location>
</feature>
<dbReference type="EMBL" id="SGJB01000001">
    <property type="protein sequence ID" value="TQQ85806.1"/>
    <property type="molecule type" value="Genomic_DNA"/>
</dbReference>
<dbReference type="Proteomes" id="UP000317863">
    <property type="component" value="Unassembled WGS sequence"/>
</dbReference>
<protein>
    <submittedName>
        <fullName evidence="3">DNA repair protein</fullName>
    </submittedName>
</protein>